<keyword evidence="4" id="KW-0812">Transmembrane</keyword>
<name>A0A4R5DRB8_9BACT</name>
<dbReference type="PANTHER" id="PTHR30069:SF46">
    <property type="entry name" value="OAR PROTEIN"/>
    <property type="match status" value="1"/>
</dbReference>
<keyword evidence="5" id="KW-0472">Membrane</keyword>
<accession>A0A4R5DRB8</accession>
<dbReference type="Gene3D" id="2.40.170.20">
    <property type="entry name" value="TonB-dependent receptor, beta-barrel domain"/>
    <property type="match status" value="1"/>
</dbReference>
<dbReference type="GO" id="GO:0044718">
    <property type="term" value="P:siderophore transmembrane transport"/>
    <property type="evidence" value="ECO:0007669"/>
    <property type="project" value="TreeGrafter"/>
</dbReference>
<evidence type="ECO:0000256" key="4">
    <source>
        <dbReference type="ARBA" id="ARBA00022692"/>
    </source>
</evidence>
<reference evidence="10 11" key="1">
    <citation type="submission" date="2019-03" db="EMBL/GenBank/DDBJ databases">
        <title>Dyadobacter AR-3-6 sp. nov., isolated from arctic soil.</title>
        <authorList>
            <person name="Chaudhary D.K."/>
        </authorList>
    </citation>
    <scope>NUCLEOTIDE SEQUENCE [LARGE SCALE GENOMIC DNA]</scope>
    <source>
        <strain evidence="10 11">AR-3-6</strain>
    </source>
</reference>
<comment type="caution">
    <text evidence="10">The sequence shown here is derived from an EMBL/GenBank/DDBJ whole genome shotgun (WGS) entry which is preliminary data.</text>
</comment>
<gene>
    <name evidence="10" type="ORF">E0F88_08280</name>
</gene>
<protein>
    <submittedName>
        <fullName evidence="10">TonB-dependent receptor</fullName>
    </submittedName>
</protein>
<evidence type="ECO:0000256" key="6">
    <source>
        <dbReference type="ARBA" id="ARBA00023237"/>
    </source>
</evidence>
<dbReference type="SUPFAM" id="SSF56935">
    <property type="entry name" value="Porins"/>
    <property type="match status" value="1"/>
</dbReference>
<comment type="subcellular location">
    <subcellularLocation>
        <location evidence="1">Cell outer membrane</location>
        <topology evidence="1">Multi-pass membrane protein</topology>
    </subcellularLocation>
</comment>
<dbReference type="PANTHER" id="PTHR30069">
    <property type="entry name" value="TONB-DEPENDENT OUTER MEMBRANE RECEPTOR"/>
    <property type="match status" value="1"/>
</dbReference>
<evidence type="ECO:0000256" key="3">
    <source>
        <dbReference type="ARBA" id="ARBA00022452"/>
    </source>
</evidence>
<keyword evidence="8" id="KW-0732">Signal</keyword>
<dbReference type="OrthoDB" id="9768147at2"/>
<dbReference type="AlphaFoldDB" id="A0A4R5DRB8"/>
<dbReference type="GO" id="GO:0015344">
    <property type="term" value="F:siderophore uptake transmembrane transporter activity"/>
    <property type="evidence" value="ECO:0007669"/>
    <property type="project" value="TreeGrafter"/>
</dbReference>
<dbReference type="Gene3D" id="2.60.40.1120">
    <property type="entry name" value="Carboxypeptidase-like, regulatory domain"/>
    <property type="match status" value="1"/>
</dbReference>
<sequence length="1123" mass="121785">MNRKSLLFRAAFTALLVFSLSILSGQLYAQVTTSSLNGTVTDGKESLPGATVVAIHGPSGTEYGTSVTGSGNYSIPNMRIGGPYKVTVSFVGFSPKTYNDIYLKLGEPYALNLELASGDVQLNEVVVSSGQGQILNSDRMGAVTNIGRGQIQVMPSVTRSINDLTRMTPQANGSSVAGGNYRQNNFTIDGADFNNSFGIGGNLPAGGSPISLDALDEISVSIAPYDVRQSGFIGSSINAVTRSGNNTFSGSAYRYWRSEKQQGDKVGDEEFTRPPFNFEQIGFRLGGPIIKNKLFFFVNYETENQPKQVQTNFAATATSGPGSFGSASNIVRPLASELDAISNFLRTNYGYETGPYDNYNTEIKRNKFLARIDWNINSKHRLNVRYSQVEGGEPTAPSTSTTGSGFSFPTGGGRTSNTMLWFKNSNYYQQANFYSAAVELNSQLGSKFANVLRGTYTFQNDSRESESSIFPFVDILKDGTSFASFGYEPFSYGNLRKVKMYSFVDNLTWIAGKHSFTAGLQADFSTTTNGFQRFGTSAYVYASWNDFATGAKPINFAQTFSLSPGYAQAFPSFKFAQYSAYIQDDITVSKNLKVSLGLRADLPTYPDVSEVRSNPLVANLTFANGEKINTGILPKSAIMLSPRVGFNYDVLGDRTLQLRGGTGIFTGKIPFVWIVSQAGDAGMLQVTTSASGAANTPGAFNPDPGAYRPATVPPAGTIIPGTVSAMANGFKFPQSWKSSLGIDKKLGAGFVVSIDAIYNKDLNTAIFRNANLVNPTALNVAGYADNRMIYPNLTKDKYVNPLTSATLSASNPAPSTPVANGDTRGTQALNTTVVDNGSKGHYFSVTGKVEKQFSNGFFAMLAYTRSEAKNLSDGSGDQPLSAWQANETVNGGNTPTLGYAGFVLPERVTAYVSYRKEYIKHLATTLSVAYNGSIAGRFSYLYAKDFNRDGYVGNDLIYIPRDASEITFAPKTIGTGTEAVTYTAQQQSDAFFAYVDQDDYLSKHKGQYAERNGAKLPWRNQIDVKFLQDIFINIGKSRNTIQVGVDIFNFGNLLNSSWGKYKIVNAPSILDVTNVAALVPGGTVKPIFQLQTDRGKLATETFRNNVSTTSTYFMQFSVRYIFN</sequence>
<evidence type="ECO:0000313" key="10">
    <source>
        <dbReference type="EMBL" id="TDE16237.1"/>
    </source>
</evidence>
<dbReference type="GO" id="GO:0009279">
    <property type="term" value="C:cell outer membrane"/>
    <property type="evidence" value="ECO:0007669"/>
    <property type="project" value="UniProtKB-SubCell"/>
</dbReference>
<keyword evidence="10" id="KW-0675">Receptor</keyword>
<dbReference type="InterPro" id="IPR013784">
    <property type="entry name" value="Carb-bd-like_fold"/>
</dbReference>
<dbReference type="Proteomes" id="UP000294850">
    <property type="component" value="Unassembled WGS sequence"/>
</dbReference>
<proteinExistence type="predicted"/>
<dbReference type="InterPro" id="IPR057601">
    <property type="entry name" value="Oar-like_b-barrel"/>
</dbReference>
<dbReference type="RefSeq" id="WP_131957771.1">
    <property type="nucleotide sequence ID" value="NZ_SMFL01000003.1"/>
</dbReference>
<evidence type="ECO:0000313" key="11">
    <source>
        <dbReference type="Proteomes" id="UP000294850"/>
    </source>
</evidence>
<feature type="signal peptide" evidence="8">
    <location>
        <begin position="1"/>
        <end position="29"/>
    </location>
</feature>
<keyword evidence="11" id="KW-1185">Reference proteome</keyword>
<evidence type="ECO:0000256" key="8">
    <source>
        <dbReference type="SAM" id="SignalP"/>
    </source>
</evidence>
<dbReference type="Pfam" id="PF25183">
    <property type="entry name" value="OMP_b-brl_4"/>
    <property type="match status" value="1"/>
</dbReference>
<keyword evidence="6" id="KW-0998">Cell outer membrane</keyword>
<organism evidence="10 11">
    <name type="scientific">Dyadobacter psychrotolerans</name>
    <dbReference type="NCBI Taxonomy" id="2541721"/>
    <lineage>
        <taxon>Bacteria</taxon>
        <taxon>Pseudomonadati</taxon>
        <taxon>Bacteroidota</taxon>
        <taxon>Cytophagia</taxon>
        <taxon>Cytophagales</taxon>
        <taxon>Spirosomataceae</taxon>
        <taxon>Dyadobacter</taxon>
    </lineage>
</organism>
<dbReference type="SUPFAM" id="SSF49452">
    <property type="entry name" value="Starch-binding domain-like"/>
    <property type="match status" value="1"/>
</dbReference>
<evidence type="ECO:0000256" key="1">
    <source>
        <dbReference type="ARBA" id="ARBA00004571"/>
    </source>
</evidence>
<evidence type="ECO:0000256" key="5">
    <source>
        <dbReference type="ARBA" id="ARBA00023136"/>
    </source>
</evidence>
<evidence type="ECO:0000256" key="2">
    <source>
        <dbReference type="ARBA" id="ARBA00022448"/>
    </source>
</evidence>
<dbReference type="InterPro" id="IPR039426">
    <property type="entry name" value="TonB-dep_rcpt-like"/>
</dbReference>
<feature type="chain" id="PRO_5020246862" evidence="8">
    <location>
        <begin position="30"/>
        <end position="1123"/>
    </location>
</feature>
<keyword evidence="3" id="KW-1134">Transmembrane beta strand</keyword>
<dbReference type="GO" id="GO:0030246">
    <property type="term" value="F:carbohydrate binding"/>
    <property type="evidence" value="ECO:0007669"/>
    <property type="project" value="InterPro"/>
</dbReference>
<evidence type="ECO:0000259" key="9">
    <source>
        <dbReference type="Pfam" id="PF25183"/>
    </source>
</evidence>
<keyword evidence="2" id="KW-0813">Transport</keyword>
<dbReference type="EMBL" id="SMFL01000003">
    <property type="protein sequence ID" value="TDE16237.1"/>
    <property type="molecule type" value="Genomic_DNA"/>
</dbReference>
<feature type="domain" description="TonB-dependent transporter Oar-like beta-barrel" evidence="9">
    <location>
        <begin position="240"/>
        <end position="1052"/>
    </location>
</feature>
<evidence type="ECO:0000256" key="7">
    <source>
        <dbReference type="SAM" id="MobiDB-lite"/>
    </source>
</evidence>
<dbReference type="Pfam" id="PF13620">
    <property type="entry name" value="CarboxypepD_reg"/>
    <property type="match status" value="1"/>
</dbReference>
<feature type="compositionally biased region" description="Low complexity" evidence="7">
    <location>
        <begin position="397"/>
        <end position="408"/>
    </location>
</feature>
<dbReference type="InterPro" id="IPR036942">
    <property type="entry name" value="Beta-barrel_TonB_sf"/>
</dbReference>
<feature type="region of interest" description="Disordered" evidence="7">
    <location>
        <begin position="388"/>
        <end position="408"/>
    </location>
</feature>